<dbReference type="PANTHER" id="PTHR47561">
    <property type="entry name" value="POLYSACCHARIDE DEACETYLASE FAMILY PROTEIN (AFU_ORTHOLOGUE AFUA_6G05030)"/>
    <property type="match status" value="1"/>
</dbReference>
<proteinExistence type="predicted"/>
<evidence type="ECO:0000313" key="2">
    <source>
        <dbReference type="EMBL" id="MBM3317278.1"/>
    </source>
</evidence>
<dbReference type="Proteomes" id="UP000748308">
    <property type="component" value="Unassembled WGS sequence"/>
</dbReference>
<dbReference type="NCBIfam" id="TIGR03006">
    <property type="entry name" value="pepcterm_polyde"/>
    <property type="match status" value="1"/>
</dbReference>
<dbReference type="Pfam" id="PF01522">
    <property type="entry name" value="Polysacc_deac_1"/>
    <property type="match status" value="1"/>
</dbReference>
<feature type="domain" description="NodB homology" evidence="1">
    <location>
        <begin position="33"/>
        <end position="301"/>
    </location>
</feature>
<reference evidence="2" key="1">
    <citation type="submission" date="2019-03" db="EMBL/GenBank/DDBJ databases">
        <title>Lake Tanganyika Metagenome-Assembled Genomes (MAGs).</title>
        <authorList>
            <person name="Tran P."/>
        </authorList>
    </citation>
    <scope>NUCLEOTIDE SEQUENCE</scope>
    <source>
        <strain evidence="2">M_DeepCast_400m_m2_100</strain>
    </source>
</reference>
<name>A0A937XCA4_UNCEI</name>
<organism evidence="2 3">
    <name type="scientific">Eiseniibacteriota bacterium</name>
    <dbReference type="NCBI Taxonomy" id="2212470"/>
    <lineage>
        <taxon>Bacteria</taxon>
        <taxon>Candidatus Eiseniibacteriota</taxon>
    </lineage>
</organism>
<gene>
    <name evidence="2" type="ORF">FJY75_05450</name>
</gene>
<dbReference type="InterPro" id="IPR022560">
    <property type="entry name" value="DUF3473"/>
</dbReference>
<dbReference type="SUPFAM" id="SSF88713">
    <property type="entry name" value="Glycoside hydrolase/deacetylase"/>
    <property type="match status" value="1"/>
</dbReference>
<dbReference type="PANTHER" id="PTHR47561:SF1">
    <property type="entry name" value="POLYSACCHARIDE DEACETYLASE FAMILY PROTEIN (AFU_ORTHOLOGUE AFUA_6G05030)"/>
    <property type="match status" value="1"/>
</dbReference>
<dbReference type="InterPro" id="IPR011330">
    <property type="entry name" value="Glyco_hydro/deAcase_b/a-brl"/>
</dbReference>
<dbReference type="AlphaFoldDB" id="A0A937XCA4"/>
<dbReference type="CDD" id="cd10941">
    <property type="entry name" value="CE4_PuuE_HpPgdA_like_2"/>
    <property type="match status" value="1"/>
</dbReference>
<evidence type="ECO:0000313" key="3">
    <source>
        <dbReference type="Proteomes" id="UP000748308"/>
    </source>
</evidence>
<dbReference type="InterPro" id="IPR045235">
    <property type="entry name" value="PuuE_HpPgdA-like"/>
</dbReference>
<evidence type="ECO:0000259" key="1">
    <source>
        <dbReference type="PROSITE" id="PS51677"/>
    </source>
</evidence>
<dbReference type="Gene3D" id="3.20.20.370">
    <property type="entry name" value="Glycoside hydrolase/deacetylase"/>
    <property type="match status" value="1"/>
</dbReference>
<dbReference type="EMBL" id="VGIY01000100">
    <property type="protein sequence ID" value="MBM3317278.1"/>
    <property type="molecule type" value="Genomic_DNA"/>
</dbReference>
<dbReference type="InterPro" id="IPR002509">
    <property type="entry name" value="NODB_dom"/>
</dbReference>
<dbReference type="InterPro" id="IPR014344">
    <property type="entry name" value="XrtA_polysacc_deacetyl"/>
</dbReference>
<dbReference type="Pfam" id="PF11959">
    <property type="entry name" value="DUF3473"/>
    <property type="match status" value="1"/>
</dbReference>
<dbReference type="GO" id="GO:0005975">
    <property type="term" value="P:carbohydrate metabolic process"/>
    <property type="evidence" value="ECO:0007669"/>
    <property type="project" value="InterPro"/>
</dbReference>
<dbReference type="PROSITE" id="PS51677">
    <property type="entry name" value="NODB"/>
    <property type="match status" value="1"/>
</dbReference>
<sequence length="301" mass="33512">MSPAQDRPAPGAAFSADVEDYFQAEALRAHCPREAWASAEDRTEASTDRLLEILASRAIRGTFFILGWTASRHPGLVRRIAAAGHEVASHGSDHELIYRQSPDAFRDDVRRARRLLQDLSGQEVIGYRAPSYTIVARTRWALPILAEEGYRYDSSIFPIARRRYGIPGAPRMPHRIALAGGGTIAEFPLPTVRFGPVNVPLTGGAYLRLLPWRYQLWAVRRRIGAGSPFVLNVHPWELDPDQPRFPVGWRTRWTHYHNLDRAEARLKALLGEGTFGTLAEVLGRLGLLTDPAGTGPIDVGR</sequence>
<protein>
    <submittedName>
        <fullName evidence="2">DUF3473 domain-containing protein</fullName>
    </submittedName>
</protein>
<accession>A0A937XCA4</accession>
<comment type="caution">
    <text evidence="2">The sequence shown here is derived from an EMBL/GenBank/DDBJ whole genome shotgun (WGS) entry which is preliminary data.</text>
</comment>
<dbReference type="GO" id="GO:0016810">
    <property type="term" value="F:hydrolase activity, acting on carbon-nitrogen (but not peptide) bonds"/>
    <property type="evidence" value="ECO:0007669"/>
    <property type="project" value="InterPro"/>
</dbReference>